<evidence type="ECO:0000256" key="1">
    <source>
        <dbReference type="SAM" id="MobiDB-lite"/>
    </source>
</evidence>
<sequence>MRPSDDMLPGHGEPPAPRDERGGRDAPELSPGRRIGGIAAHLAVRLLVLLVFATVMGATGITGTDGTPTERGTALATGCARVGPVSASGLGWWWRCEATISWADGRTEQRTFKYSDLTPDNTTTPAPVERRELDNRGSNVVVSSAGEWAPLGWALFAPLLGLALLGVRLPSRDAERRRRARLGIWPPALLAAGWWLVVAGGLGSGRLDLLGWVPVVVVVAGHVFLAVGALFALARRRHGYPDVEPPVPVGGRLARANLLLVLGVLGLGGALLSGQALLGVLALAALPVVALGFGLRTRLVAGRLRALRPAH</sequence>
<keyword evidence="2" id="KW-0812">Transmembrane</keyword>
<gene>
    <name evidence="3" type="ORF">GCM10020366_42840</name>
</gene>
<name>A0ABP6RUF3_9PSEU</name>
<keyword evidence="2" id="KW-1133">Transmembrane helix</keyword>
<keyword evidence="2" id="KW-0472">Membrane</keyword>
<evidence type="ECO:0000256" key="2">
    <source>
        <dbReference type="SAM" id="Phobius"/>
    </source>
</evidence>
<feature type="transmembrane region" description="Helical" evidence="2">
    <location>
        <begin position="253"/>
        <end position="271"/>
    </location>
</feature>
<feature type="transmembrane region" description="Helical" evidence="2">
    <location>
        <begin position="42"/>
        <end position="61"/>
    </location>
</feature>
<protein>
    <submittedName>
        <fullName evidence="3">Uncharacterized protein</fullName>
    </submittedName>
</protein>
<feature type="transmembrane region" description="Helical" evidence="2">
    <location>
        <begin position="277"/>
        <end position="295"/>
    </location>
</feature>
<feature type="region of interest" description="Disordered" evidence="1">
    <location>
        <begin position="1"/>
        <end position="33"/>
    </location>
</feature>
<proteinExistence type="predicted"/>
<dbReference type="EMBL" id="BAAAYK010000038">
    <property type="protein sequence ID" value="GAA3360922.1"/>
    <property type="molecule type" value="Genomic_DNA"/>
</dbReference>
<comment type="caution">
    <text evidence="3">The sequence shown here is derived from an EMBL/GenBank/DDBJ whole genome shotgun (WGS) entry which is preliminary data.</text>
</comment>
<dbReference type="Pfam" id="PF19873">
    <property type="entry name" value="DUF6346"/>
    <property type="match status" value="1"/>
</dbReference>
<feature type="transmembrane region" description="Helical" evidence="2">
    <location>
        <begin position="151"/>
        <end position="170"/>
    </location>
</feature>
<feature type="compositionally biased region" description="Basic and acidic residues" evidence="1">
    <location>
        <begin position="16"/>
        <end position="27"/>
    </location>
</feature>
<dbReference type="RefSeq" id="WP_344928995.1">
    <property type="nucleotide sequence ID" value="NZ_BAAAYK010000038.1"/>
</dbReference>
<reference evidence="4" key="1">
    <citation type="journal article" date="2019" name="Int. J. Syst. Evol. Microbiol.">
        <title>The Global Catalogue of Microorganisms (GCM) 10K type strain sequencing project: providing services to taxonomists for standard genome sequencing and annotation.</title>
        <authorList>
            <consortium name="The Broad Institute Genomics Platform"/>
            <consortium name="The Broad Institute Genome Sequencing Center for Infectious Disease"/>
            <person name="Wu L."/>
            <person name="Ma J."/>
        </authorList>
    </citation>
    <scope>NUCLEOTIDE SEQUENCE [LARGE SCALE GENOMIC DNA]</scope>
    <source>
        <strain evidence="4">JCM 9687</strain>
    </source>
</reference>
<dbReference type="InterPro" id="IPR045927">
    <property type="entry name" value="DUF6346"/>
</dbReference>
<dbReference type="Proteomes" id="UP001500483">
    <property type="component" value="Unassembled WGS sequence"/>
</dbReference>
<keyword evidence="4" id="KW-1185">Reference proteome</keyword>
<accession>A0ABP6RUF3</accession>
<feature type="transmembrane region" description="Helical" evidence="2">
    <location>
        <begin position="182"/>
        <end position="203"/>
    </location>
</feature>
<feature type="transmembrane region" description="Helical" evidence="2">
    <location>
        <begin position="209"/>
        <end position="233"/>
    </location>
</feature>
<evidence type="ECO:0000313" key="3">
    <source>
        <dbReference type="EMBL" id="GAA3360922.1"/>
    </source>
</evidence>
<organism evidence="3 4">
    <name type="scientific">Saccharopolyspora gregorii</name>
    <dbReference type="NCBI Taxonomy" id="33914"/>
    <lineage>
        <taxon>Bacteria</taxon>
        <taxon>Bacillati</taxon>
        <taxon>Actinomycetota</taxon>
        <taxon>Actinomycetes</taxon>
        <taxon>Pseudonocardiales</taxon>
        <taxon>Pseudonocardiaceae</taxon>
        <taxon>Saccharopolyspora</taxon>
    </lineage>
</organism>
<evidence type="ECO:0000313" key="4">
    <source>
        <dbReference type="Proteomes" id="UP001500483"/>
    </source>
</evidence>